<dbReference type="AlphaFoldDB" id="A0A1M4V275"/>
<dbReference type="InterPro" id="IPR036866">
    <property type="entry name" value="RibonucZ/Hydroxyglut_hydro"/>
</dbReference>
<reference evidence="3" key="1">
    <citation type="submission" date="2016-11" db="EMBL/GenBank/DDBJ databases">
        <authorList>
            <person name="Varghese N."/>
            <person name="Submissions S."/>
        </authorList>
    </citation>
    <scope>NUCLEOTIDE SEQUENCE [LARGE SCALE GENOMIC DNA]</scope>
    <source>
        <strain evidence="3">DSM 18095</strain>
    </source>
</reference>
<dbReference type="Proteomes" id="UP000184114">
    <property type="component" value="Unassembled WGS sequence"/>
</dbReference>
<organism evidence="2 3">
    <name type="scientific">Tissierella praeacuta DSM 18095</name>
    <dbReference type="NCBI Taxonomy" id="1123404"/>
    <lineage>
        <taxon>Bacteria</taxon>
        <taxon>Bacillati</taxon>
        <taxon>Bacillota</taxon>
        <taxon>Tissierellia</taxon>
        <taxon>Tissierellales</taxon>
        <taxon>Tissierellaceae</taxon>
        <taxon>Tissierella</taxon>
    </lineage>
</organism>
<sequence length="323" mass="37809">MVTKVYEDIYMIEVVLPNNPLKALNSYVIKGEEKSLIIDTGFNREECIDALFKGLEEINIDIEDTELFITHLHADHSGMASIFKDAGVKIYAGEIDGRLINEMTSMSYWERFEEFKVLFDLDKDKVTFSEHPGYKYCLKKPIEFYPMKEGKGIQVGNYFFEVIDIPGHTPGHIGLYERNHRLFFCGDHILDRITPNIAFWGFDENILAIYFNSLAKVYSYDIDYLFSAHRNIIRDHTRRINELMAHHKERLGEILDILKKGESTVRDIASKMHWSIRAKDWDEFPIPQKWFAAGEAMSHLEHLYYTGKLSKELRDGKLFYKLK</sequence>
<keyword evidence="3" id="KW-1185">Reference proteome</keyword>
<dbReference type="Gene3D" id="3.60.15.10">
    <property type="entry name" value="Ribonuclease Z/Hydroxyacylglutathione hydrolase-like"/>
    <property type="match status" value="1"/>
</dbReference>
<protein>
    <submittedName>
        <fullName evidence="2">Glyoxylase, beta-lactamase superfamily II</fullName>
    </submittedName>
</protein>
<proteinExistence type="predicted"/>
<dbReference type="Gene3D" id="1.10.10.10">
    <property type="entry name" value="Winged helix-like DNA-binding domain superfamily/Winged helix DNA-binding domain"/>
    <property type="match status" value="1"/>
</dbReference>
<dbReference type="SUPFAM" id="SSF56281">
    <property type="entry name" value="Metallo-hydrolase/oxidoreductase"/>
    <property type="match status" value="1"/>
</dbReference>
<dbReference type="InterPro" id="IPR001279">
    <property type="entry name" value="Metallo-B-lactamas"/>
</dbReference>
<dbReference type="InterPro" id="IPR050662">
    <property type="entry name" value="Sec-metab_biosynth-thioest"/>
</dbReference>
<gene>
    <name evidence="2" type="ORF">SAMN02745784_01310</name>
</gene>
<dbReference type="EMBL" id="FQTY01000004">
    <property type="protein sequence ID" value="SHE63091.1"/>
    <property type="molecule type" value="Genomic_DNA"/>
</dbReference>
<evidence type="ECO:0000313" key="2">
    <source>
        <dbReference type="EMBL" id="SHE63091.1"/>
    </source>
</evidence>
<dbReference type="InterPro" id="IPR036388">
    <property type="entry name" value="WH-like_DNA-bd_sf"/>
</dbReference>
<dbReference type="STRING" id="1123404.SAMN02745784_01310"/>
<evidence type="ECO:0000259" key="1">
    <source>
        <dbReference type="SMART" id="SM00849"/>
    </source>
</evidence>
<dbReference type="PANTHER" id="PTHR23131">
    <property type="entry name" value="ENDORIBONUCLEASE LACTB2"/>
    <property type="match status" value="1"/>
</dbReference>
<evidence type="ECO:0000313" key="3">
    <source>
        <dbReference type="Proteomes" id="UP000184114"/>
    </source>
</evidence>
<name>A0A1M4V275_9FIRM</name>
<dbReference type="PANTHER" id="PTHR23131:SF4">
    <property type="entry name" value="METALLO-BETA-LACTAMASE SUPERFAMILY POTEIN"/>
    <property type="match status" value="1"/>
</dbReference>
<accession>A0A1M4V275</accession>
<dbReference type="Pfam" id="PF00753">
    <property type="entry name" value="Lactamase_B"/>
    <property type="match status" value="1"/>
</dbReference>
<dbReference type="SMART" id="SM00849">
    <property type="entry name" value="Lactamase_B"/>
    <property type="match status" value="1"/>
</dbReference>
<feature type="domain" description="Metallo-beta-lactamase" evidence="1">
    <location>
        <begin position="23"/>
        <end position="229"/>
    </location>
</feature>